<feature type="chain" id="PRO_5039630263" description="Sugar ABC transporter substrate-binding protein" evidence="2">
    <location>
        <begin position="33"/>
        <end position="93"/>
    </location>
</feature>
<feature type="signal peptide" evidence="2">
    <location>
        <begin position="1"/>
        <end position="32"/>
    </location>
</feature>
<evidence type="ECO:0000256" key="1">
    <source>
        <dbReference type="SAM" id="MobiDB-lite"/>
    </source>
</evidence>
<name>A0A8I0TUE1_9ACTN</name>
<dbReference type="AlphaFoldDB" id="A0A8I0TUE1"/>
<evidence type="ECO:0000313" key="3">
    <source>
        <dbReference type="EMBL" id="MBE1602135.1"/>
    </source>
</evidence>
<sequence>MSVSPTPRRRRTRHVGAAVAALALTATAVATAGPASAAADLREVMFVGNNWEGTADVIKASGDFAKIGRINVIPDKPPGWRRSTPTRSGGSPT</sequence>
<comment type="caution">
    <text evidence="3">The sequence shown here is derived from an EMBL/GenBank/DDBJ whole genome shotgun (WGS) entry which is preliminary data.</text>
</comment>
<dbReference type="InterPro" id="IPR006311">
    <property type="entry name" value="TAT_signal"/>
</dbReference>
<organism evidence="3 4">
    <name type="scientific">Streptomyces stelliscabiei</name>
    <dbReference type="NCBI Taxonomy" id="146820"/>
    <lineage>
        <taxon>Bacteria</taxon>
        <taxon>Bacillati</taxon>
        <taxon>Actinomycetota</taxon>
        <taxon>Actinomycetes</taxon>
        <taxon>Kitasatosporales</taxon>
        <taxon>Streptomycetaceae</taxon>
        <taxon>Streptomyces</taxon>
    </lineage>
</organism>
<evidence type="ECO:0008006" key="5">
    <source>
        <dbReference type="Google" id="ProtNLM"/>
    </source>
</evidence>
<reference evidence="3 4" key="1">
    <citation type="submission" date="2020-10" db="EMBL/GenBank/DDBJ databases">
        <title>Sequencing the genomes of 1000 actinobacteria strains.</title>
        <authorList>
            <person name="Klenk H.-P."/>
        </authorList>
    </citation>
    <scope>NUCLEOTIDE SEQUENCE [LARGE SCALE GENOMIC DNA]</scope>
    <source>
        <strain evidence="3 4">DSM 41803</strain>
    </source>
</reference>
<accession>A0A8I0TUE1</accession>
<gene>
    <name evidence="3" type="ORF">H4687_008264</name>
</gene>
<evidence type="ECO:0000256" key="2">
    <source>
        <dbReference type="SAM" id="SignalP"/>
    </source>
</evidence>
<protein>
    <recommendedName>
        <fullName evidence="5">Sugar ABC transporter substrate-binding protein</fullName>
    </recommendedName>
</protein>
<proteinExistence type="predicted"/>
<keyword evidence="4" id="KW-1185">Reference proteome</keyword>
<feature type="compositionally biased region" description="Polar residues" evidence="1">
    <location>
        <begin position="83"/>
        <end position="93"/>
    </location>
</feature>
<feature type="region of interest" description="Disordered" evidence="1">
    <location>
        <begin position="74"/>
        <end position="93"/>
    </location>
</feature>
<dbReference type="Proteomes" id="UP000629287">
    <property type="component" value="Unassembled WGS sequence"/>
</dbReference>
<dbReference type="PROSITE" id="PS51318">
    <property type="entry name" value="TAT"/>
    <property type="match status" value="1"/>
</dbReference>
<dbReference type="EMBL" id="JADBGF010000001">
    <property type="protein sequence ID" value="MBE1602135.1"/>
    <property type="molecule type" value="Genomic_DNA"/>
</dbReference>
<evidence type="ECO:0000313" key="4">
    <source>
        <dbReference type="Proteomes" id="UP000629287"/>
    </source>
</evidence>
<keyword evidence="2" id="KW-0732">Signal</keyword>